<sequence length="87" mass="10116">MLTAIEGVYDNGQIILKEKPELTHKVKVFVMFTEEEVLEQPENTKIAVSGTSMKGTLRGAWKNIDPKDKEDIKNHFENIRNEWERDI</sequence>
<gene>
    <name evidence="1" type="ORF">VB248_15910</name>
</gene>
<evidence type="ECO:0000313" key="2">
    <source>
        <dbReference type="Proteomes" id="UP001302949"/>
    </source>
</evidence>
<dbReference type="RefSeq" id="WP_323297788.1">
    <property type="nucleotide sequence ID" value="NZ_JAYFUM010000019.1"/>
</dbReference>
<dbReference type="EMBL" id="JAYFUM010000019">
    <property type="protein sequence ID" value="MEA5140635.1"/>
    <property type="molecule type" value="Genomic_DNA"/>
</dbReference>
<comment type="caution">
    <text evidence="1">The sequence shown here is derived from an EMBL/GenBank/DDBJ whole genome shotgun (WGS) entry which is preliminary data.</text>
</comment>
<evidence type="ECO:0000313" key="1">
    <source>
        <dbReference type="EMBL" id="MEA5140635.1"/>
    </source>
</evidence>
<organism evidence="1 2">
    <name type="scientific">Arcicella rigui</name>
    <dbReference type="NCBI Taxonomy" id="797020"/>
    <lineage>
        <taxon>Bacteria</taxon>
        <taxon>Pseudomonadati</taxon>
        <taxon>Bacteroidota</taxon>
        <taxon>Cytophagia</taxon>
        <taxon>Cytophagales</taxon>
        <taxon>Flectobacillaceae</taxon>
        <taxon>Arcicella</taxon>
    </lineage>
</organism>
<proteinExistence type="predicted"/>
<protein>
    <recommendedName>
        <fullName evidence="3">DUF2281 domain-containing protein</fullName>
    </recommendedName>
</protein>
<accession>A0ABU5QCS2</accession>
<reference evidence="1 2" key="1">
    <citation type="submission" date="2023-12" db="EMBL/GenBank/DDBJ databases">
        <title>Novel species of the genus Arcicella isolated from rivers.</title>
        <authorList>
            <person name="Lu H."/>
        </authorList>
    </citation>
    <scope>NUCLEOTIDE SEQUENCE [LARGE SCALE GENOMIC DNA]</scope>
    <source>
        <strain evidence="1 2">KCTC 23307</strain>
    </source>
</reference>
<name>A0ABU5QCS2_9BACT</name>
<evidence type="ECO:0008006" key="3">
    <source>
        <dbReference type="Google" id="ProtNLM"/>
    </source>
</evidence>
<dbReference type="Proteomes" id="UP001302949">
    <property type="component" value="Unassembled WGS sequence"/>
</dbReference>
<keyword evidence="2" id="KW-1185">Reference proteome</keyword>